<dbReference type="GO" id="GO:0016192">
    <property type="term" value="P:vesicle-mediated transport"/>
    <property type="evidence" value="ECO:0007669"/>
    <property type="project" value="InterPro"/>
</dbReference>
<evidence type="ECO:0008006" key="3">
    <source>
        <dbReference type="Google" id="ProtNLM"/>
    </source>
</evidence>
<keyword evidence="2" id="KW-1185">Reference proteome</keyword>
<sequence length="170" mass="19539">MATRRLTDTFLFMRNNAMQDRQIPGPKNDRSEDKVKLLGEMTDIELGPSTASESLQEWQGLVNSINYEFTVIRQKMKDLISLHDRHLVTANLDDNLDEDQEIEAQTKELTQLFTLCHRQLGQLTSLKRRIQSSGGQQNEKLATNVISSIARTLQELSTTFRKAQSQYLNR</sequence>
<reference evidence="1 2" key="1">
    <citation type="submission" date="2018-11" db="EMBL/GenBank/DDBJ databases">
        <authorList>
            <consortium name="Pathogen Informatics"/>
        </authorList>
    </citation>
    <scope>NUCLEOTIDE SEQUENCE [LARGE SCALE GENOMIC DNA]</scope>
</reference>
<organism evidence="1 2">
    <name type="scientific">Dibothriocephalus latus</name>
    <name type="common">Fish tapeworm</name>
    <name type="synonym">Diphyllobothrium latum</name>
    <dbReference type="NCBI Taxonomy" id="60516"/>
    <lineage>
        <taxon>Eukaryota</taxon>
        <taxon>Metazoa</taxon>
        <taxon>Spiralia</taxon>
        <taxon>Lophotrochozoa</taxon>
        <taxon>Platyhelminthes</taxon>
        <taxon>Cestoda</taxon>
        <taxon>Eucestoda</taxon>
        <taxon>Diphyllobothriidea</taxon>
        <taxon>Diphyllobothriidae</taxon>
        <taxon>Dibothriocephalus</taxon>
    </lineage>
</organism>
<dbReference type="EMBL" id="UYRU01061643">
    <property type="protein sequence ID" value="VDN15169.1"/>
    <property type="molecule type" value="Genomic_DNA"/>
</dbReference>
<name>A0A3P7P3P2_DIBLA</name>
<accession>A0A3P7P3P2</accession>
<dbReference type="SUPFAM" id="SSF47661">
    <property type="entry name" value="t-snare proteins"/>
    <property type="match status" value="1"/>
</dbReference>
<evidence type="ECO:0000313" key="2">
    <source>
        <dbReference type="Proteomes" id="UP000281553"/>
    </source>
</evidence>
<dbReference type="GO" id="GO:0016020">
    <property type="term" value="C:membrane"/>
    <property type="evidence" value="ECO:0007669"/>
    <property type="project" value="InterPro"/>
</dbReference>
<evidence type="ECO:0000313" key="1">
    <source>
        <dbReference type="EMBL" id="VDN15169.1"/>
    </source>
</evidence>
<dbReference type="AlphaFoldDB" id="A0A3P7P3P2"/>
<dbReference type="InterPro" id="IPR010989">
    <property type="entry name" value="SNARE"/>
</dbReference>
<dbReference type="Proteomes" id="UP000281553">
    <property type="component" value="Unassembled WGS sequence"/>
</dbReference>
<protein>
    <recommendedName>
        <fullName evidence="3">Syntaxin N-terminal domain-containing protein</fullName>
    </recommendedName>
</protein>
<gene>
    <name evidence="1" type="ORF">DILT_LOCUS11000</name>
</gene>
<feature type="non-terminal residue" evidence="1">
    <location>
        <position position="170"/>
    </location>
</feature>
<dbReference type="OrthoDB" id="10251371at2759"/>
<proteinExistence type="predicted"/>
<dbReference type="Gene3D" id="1.20.58.70">
    <property type="match status" value="1"/>
</dbReference>